<evidence type="ECO:0000259" key="4">
    <source>
        <dbReference type="PROSITE" id="PS51184"/>
    </source>
</evidence>
<dbReference type="InterPro" id="IPR041667">
    <property type="entry name" value="Cupin_8"/>
</dbReference>
<dbReference type="CDD" id="cd02208">
    <property type="entry name" value="cupin_RmlC-like"/>
    <property type="match status" value="1"/>
</dbReference>
<dbReference type="SUPFAM" id="SSF51197">
    <property type="entry name" value="Clavaminate synthase-like"/>
    <property type="match status" value="1"/>
</dbReference>
<reference evidence="5" key="1">
    <citation type="journal article" date="2024" name="Gigascience">
        <title>Chromosome-level genome of the poultry shaft louse Menopon gallinae provides insight into the host-switching and adaptive evolution of parasitic lice.</title>
        <authorList>
            <person name="Xu Y."/>
            <person name="Ma L."/>
            <person name="Liu S."/>
            <person name="Liang Y."/>
            <person name="Liu Q."/>
            <person name="He Z."/>
            <person name="Tian L."/>
            <person name="Duan Y."/>
            <person name="Cai W."/>
            <person name="Li H."/>
            <person name="Song F."/>
        </authorList>
    </citation>
    <scope>NUCLEOTIDE SEQUENCE</scope>
    <source>
        <strain evidence="5">Cailab_2023a</strain>
    </source>
</reference>
<evidence type="ECO:0000256" key="1">
    <source>
        <dbReference type="ARBA" id="ARBA00004496"/>
    </source>
</evidence>
<proteinExistence type="predicted"/>
<dbReference type="Pfam" id="PF13621">
    <property type="entry name" value="Cupin_8"/>
    <property type="match status" value="1"/>
</dbReference>
<gene>
    <name evidence="5" type="ORF">PYX00_007187</name>
</gene>
<evidence type="ECO:0000256" key="3">
    <source>
        <dbReference type="ARBA" id="ARBA00037342"/>
    </source>
</evidence>
<name>A0AAW2HIB4_9NEOP</name>
<dbReference type="AlphaFoldDB" id="A0AAW2HIB4"/>
<comment type="caution">
    <text evidence="5">The sequence shown here is derived from an EMBL/GenBank/DDBJ whole genome shotgun (WGS) entry which is preliminary data.</text>
</comment>
<comment type="function">
    <text evidence="3">May play a role in cellular stress response.</text>
</comment>
<feature type="domain" description="JmjC" evidence="4">
    <location>
        <begin position="77"/>
        <end position="236"/>
    </location>
</feature>
<dbReference type="InterPro" id="IPR003347">
    <property type="entry name" value="JmjC_dom"/>
</dbReference>
<protein>
    <recommendedName>
        <fullName evidence="4">JmjC domain-containing protein</fullName>
    </recommendedName>
</protein>
<evidence type="ECO:0000313" key="5">
    <source>
        <dbReference type="EMBL" id="KAL0269473.1"/>
    </source>
</evidence>
<dbReference type="Gene3D" id="2.60.120.10">
    <property type="entry name" value="Jelly Rolls"/>
    <property type="match status" value="1"/>
</dbReference>
<dbReference type="PANTHER" id="PTHR12461">
    <property type="entry name" value="HYPOXIA-INDUCIBLE FACTOR 1 ALPHA INHIBITOR-RELATED"/>
    <property type="match status" value="1"/>
</dbReference>
<dbReference type="GO" id="GO:0005737">
    <property type="term" value="C:cytoplasm"/>
    <property type="evidence" value="ECO:0007669"/>
    <property type="project" value="UniProtKB-SubCell"/>
</dbReference>
<sequence>MSEVPVIIRDKIKTWKILTFTERDWSSAFQGRTLTFRKGYKTYKENPYWEQLCEKENMPISEFFNISKTEDTNEFWLYYDYKYTKDVFPENSDVIQAIKWTDLGLTELSGKDSTLWIGNKGAHTPCHMDTYGCNLVAQIKGRKLWILIPPGETDSLSPVRVPYEESSVYSSYNFYTPNSNLLRIKNARKVILNPGEVLFIPKHWWHYVENLEVAVSVNVWIPEGSDDGSRLEEALVRHYVSNVCQTLGEDEAKALLNPNEYGLLEAPFEAESLRFVIDNCRGNGERRGASDDLRKLKPFLEKNGDVIPEFPPAEVDRFVKSKSRDLGYELRSPKSRNLEGGCEEDNISTSRALINSYCHPKVVALIKEKILGEFAAIFLEDIISSSVPGYAGYDGIPEKLYIIQKKTESQLVLHAGDSHDLQAKMSN</sequence>
<dbReference type="InterPro" id="IPR014710">
    <property type="entry name" value="RmlC-like_jellyroll"/>
</dbReference>
<organism evidence="5">
    <name type="scientific">Menopon gallinae</name>
    <name type="common">poultry shaft louse</name>
    <dbReference type="NCBI Taxonomy" id="328185"/>
    <lineage>
        <taxon>Eukaryota</taxon>
        <taxon>Metazoa</taxon>
        <taxon>Ecdysozoa</taxon>
        <taxon>Arthropoda</taxon>
        <taxon>Hexapoda</taxon>
        <taxon>Insecta</taxon>
        <taxon>Pterygota</taxon>
        <taxon>Neoptera</taxon>
        <taxon>Paraneoptera</taxon>
        <taxon>Psocodea</taxon>
        <taxon>Troctomorpha</taxon>
        <taxon>Phthiraptera</taxon>
        <taxon>Amblycera</taxon>
        <taxon>Menoponidae</taxon>
        <taxon>Menopon</taxon>
    </lineage>
</organism>
<comment type="subcellular location">
    <subcellularLocation>
        <location evidence="1">Cytoplasm</location>
    </subcellularLocation>
</comment>
<accession>A0AAW2HIB4</accession>
<dbReference type="PROSITE" id="PS51184">
    <property type="entry name" value="JMJC"/>
    <property type="match status" value="1"/>
</dbReference>
<dbReference type="SMART" id="SM00558">
    <property type="entry name" value="JmjC"/>
    <property type="match status" value="1"/>
</dbReference>
<dbReference type="PANTHER" id="PTHR12461:SF43">
    <property type="entry name" value="HSPB1-ASSOCIATED PROTEIN 1"/>
    <property type="match status" value="1"/>
</dbReference>
<evidence type="ECO:0000256" key="2">
    <source>
        <dbReference type="ARBA" id="ARBA00022490"/>
    </source>
</evidence>
<dbReference type="EMBL" id="JARGDH010000004">
    <property type="protein sequence ID" value="KAL0269473.1"/>
    <property type="molecule type" value="Genomic_DNA"/>
</dbReference>
<keyword evidence="2" id="KW-0963">Cytoplasm</keyword>